<dbReference type="Proteomes" id="UP000663505">
    <property type="component" value="Chromosome"/>
</dbReference>
<keyword evidence="6 19" id="KW-0436">Ligase</keyword>
<comment type="catalytic activity">
    <reaction evidence="12">
        <text>tRNA(Sec) + L-serine + ATP = L-seryl-tRNA(Sec) + AMP + diphosphate + H(+)</text>
        <dbReference type="Rhea" id="RHEA:42580"/>
        <dbReference type="Rhea" id="RHEA-COMP:9742"/>
        <dbReference type="Rhea" id="RHEA-COMP:10128"/>
        <dbReference type="ChEBI" id="CHEBI:15378"/>
        <dbReference type="ChEBI" id="CHEBI:30616"/>
        <dbReference type="ChEBI" id="CHEBI:33019"/>
        <dbReference type="ChEBI" id="CHEBI:33384"/>
        <dbReference type="ChEBI" id="CHEBI:78442"/>
        <dbReference type="ChEBI" id="CHEBI:78533"/>
        <dbReference type="ChEBI" id="CHEBI:456215"/>
        <dbReference type="EC" id="6.1.1.11"/>
    </reaction>
</comment>
<dbReference type="InterPro" id="IPR006195">
    <property type="entry name" value="aa-tRNA-synth_II"/>
</dbReference>
<feature type="coiled-coil region" evidence="17">
    <location>
        <begin position="37"/>
        <end position="92"/>
    </location>
</feature>
<evidence type="ECO:0000259" key="18">
    <source>
        <dbReference type="PROSITE" id="PS50862"/>
    </source>
</evidence>
<dbReference type="GO" id="GO:0005737">
    <property type="term" value="C:cytoplasm"/>
    <property type="evidence" value="ECO:0007669"/>
    <property type="project" value="UniProtKB-SubCell"/>
</dbReference>
<reference evidence="19 20" key="1">
    <citation type="submission" date="2021-02" db="EMBL/GenBank/DDBJ databases">
        <title>Alicyclobacillus curvatus sp. nov. and Alicyclobacillus mengziensis sp. nov., two acidophilic bacteria isolated from acid mine drainage.</title>
        <authorList>
            <person name="Huang Y."/>
        </authorList>
    </citation>
    <scope>NUCLEOTIDE SEQUENCE [LARGE SCALE GENOMIC DNA]</scope>
    <source>
        <strain evidence="19 20">S30H14</strain>
    </source>
</reference>
<keyword evidence="10" id="KW-0030">Aminoacyl-tRNA synthetase</keyword>
<dbReference type="PANTHER" id="PTHR43697:SF1">
    <property type="entry name" value="SERINE--TRNA LIGASE"/>
    <property type="match status" value="1"/>
</dbReference>
<evidence type="ECO:0000256" key="2">
    <source>
        <dbReference type="ARBA" id="ARBA00005045"/>
    </source>
</evidence>
<comment type="catalytic activity">
    <reaction evidence="13">
        <text>tRNA(Ser) + L-serine + ATP = L-seryl-tRNA(Ser) + AMP + diphosphate + H(+)</text>
        <dbReference type="Rhea" id="RHEA:12292"/>
        <dbReference type="Rhea" id="RHEA-COMP:9669"/>
        <dbReference type="Rhea" id="RHEA-COMP:9703"/>
        <dbReference type="ChEBI" id="CHEBI:15378"/>
        <dbReference type="ChEBI" id="CHEBI:30616"/>
        <dbReference type="ChEBI" id="CHEBI:33019"/>
        <dbReference type="ChEBI" id="CHEBI:33384"/>
        <dbReference type="ChEBI" id="CHEBI:78442"/>
        <dbReference type="ChEBI" id="CHEBI:78533"/>
        <dbReference type="ChEBI" id="CHEBI:456215"/>
        <dbReference type="EC" id="6.1.1.11"/>
    </reaction>
</comment>
<keyword evidence="8 16" id="KW-0067">ATP-binding</keyword>
<dbReference type="Gene3D" id="3.30.930.10">
    <property type="entry name" value="Bira Bifunctional Protein, Domain 2"/>
    <property type="match status" value="1"/>
</dbReference>
<keyword evidence="17" id="KW-0175">Coiled coil</keyword>
<evidence type="ECO:0000256" key="16">
    <source>
        <dbReference type="PIRSR" id="PIRSR001529-2"/>
    </source>
</evidence>
<evidence type="ECO:0000256" key="5">
    <source>
        <dbReference type="ARBA" id="ARBA00022490"/>
    </source>
</evidence>
<dbReference type="GO" id="GO:0006434">
    <property type="term" value="P:seryl-tRNA aminoacylation"/>
    <property type="evidence" value="ECO:0007669"/>
    <property type="project" value="UniProtKB-UniRule"/>
</dbReference>
<dbReference type="GO" id="GO:0140096">
    <property type="term" value="F:catalytic activity, acting on a protein"/>
    <property type="evidence" value="ECO:0007669"/>
    <property type="project" value="UniProtKB-ARBA"/>
</dbReference>
<feature type="binding site" evidence="15">
    <location>
        <position position="263"/>
    </location>
    <ligand>
        <name>L-serine</name>
        <dbReference type="ChEBI" id="CHEBI:33384"/>
    </ligand>
</feature>
<dbReference type="PIRSF" id="PIRSF001529">
    <property type="entry name" value="Ser-tRNA-synth_IIa"/>
    <property type="match status" value="1"/>
</dbReference>
<dbReference type="InterPro" id="IPR015866">
    <property type="entry name" value="Ser-tRNA-synth_1_N"/>
</dbReference>
<comment type="similarity">
    <text evidence="3">Belongs to the class-II aminoacyl-tRNA synthetase family. Type-1 seryl-tRNA synthetase subfamily.</text>
</comment>
<dbReference type="PANTHER" id="PTHR43697">
    <property type="entry name" value="SERYL-TRNA SYNTHETASE"/>
    <property type="match status" value="1"/>
</dbReference>
<feature type="domain" description="Aminoacyl-transfer RNA synthetases class-II family profile" evidence="18">
    <location>
        <begin position="142"/>
        <end position="412"/>
    </location>
</feature>
<evidence type="ECO:0000256" key="3">
    <source>
        <dbReference type="ARBA" id="ARBA00010728"/>
    </source>
</evidence>
<dbReference type="GO" id="GO:0005524">
    <property type="term" value="F:ATP binding"/>
    <property type="evidence" value="ECO:0007669"/>
    <property type="project" value="UniProtKB-KW"/>
</dbReference>
<keyword evidence="5" id="KW-0963">Cytoplasm</keyword>
<evidence type="ECO:0000313" key="19">
    <source>
        <dbReference type="EMBL" id="QSO46799.1"/>
    </source>
</evidence>
<protein>
    <recommendedName>
        <fullName evidence="11 14">Serine--tRNA ligase</fullName>
        <ecNumber evidence="4 14">6.1.1.11</ecNumber>
    </recommendedName>
</protein>
<comment type="pathway">
    <text evidence="2">Aminoacyl-tRNA biosynthesis; selenocysteinyl-tRNA(Sec) biosynthesis; L-seryl-tRNA(Sec) from L-serine and tRNA(Sec): step 1/1.</text>
</comment>
<evidence type="ECO:0000256" key="12">
    <source>
        <dbReference type="ARBA" id="ARBA00047929"/>
    </source>
</evidence>
<dbReference type="GO" id="GO:0004828">
    <property type="term" value="F:serine-tRNA ligase activity"/>
    <property type="evidence" value="ECO:0007669"/>
    <property type="project" value="UniProtKB-UniRule"/>
</dbReference>
<evidence type="ECO:0000256" key="15">
    <source>
        <dbReference type="PIRSR" id="PIRSR001529-1"/>
    </source>
</evidence>
<dbReference type="InterPro" id="IPR002317">
    <property type="entry name" value="Ser-tRNA-ligase_type_1"/>
</dbReference>
<evidence type="ECO:0000256" key="1">
    <source>
        <dbReference type="ARBA" id="ARBA00004496"/>
    </source>
</evidence>
<dbReference type="CDD" id="cd00770">
    <property type="entry name" value="SerRS_core"/>
    <property type="match status" value="1"/>
</dbReference>
<dbReference type="KEGG" id="afx:JZ786_20555"/>
<evidence type="ECO:0000256" key="7">
    <source>
        <dbReference type="ARBA" id="ARBA00022741"/>
    </source>
</evidence>
<dbReference type="Pfam" id="PF00587">
    <property type="entry name" value="tRNA-synt_2b"/>
    <property type="match status" value="1"/>
</dbReference>
<accession>A0A9X7VY16</accession>
<feature type="binding site" evidence="15">
    <location>
        <position position="233"/>
    </location>
    <ligand>
        <name>L-serine</name>
        <dbReference type="ChEBI" id="CHEBI:33384"/>
    </ligand>
</feature>
<evidence type="ECO:0000256" key="14">
    <source>
        <dbReference type="NCBIfam" id="TIGR00414"/>
    </source>
</evidence>
<dbReference type="PROSITE" id="PS50862">
    <property type="entry name" value="AA_TRNA_LIGASE_II"/>
    <property type="match status" value="1"/>
</dbReference>
<evidence type="ECO:0000256" key="17">
    <source>
        <dbReference type="SAM" id="Coils"/>
    </source>
</evidence>
<evidence type="ECO:0000256" key="9">
    <source>
        <dbReference type="ARBA" id="ARBA00022917"/>
    </source>
</evidence>
<comment type="subcellular location">
    <subcellularLocation>
        <location evidence="1">Cytoplasm</location>
    </subcellularLocation>
</comment>
<evidence type="ECO:0000256" key="4">
    <source>
        <dbReference type="ARBA" id="ARBA00012840"/>
    </source>
</evidence>
<evidence type="ECO:0000256" key="10">
    <source>
        <dbReference type="ARBA" id="ARBA00023146"/>
    </source>
</evidence>
<feature type="site" description="Important for serine binding" evidence="15">
    <location>
        <position position="387"/>
    </location>
</feature>
<feature type="binding site" evidence="16">
    <location>
        <begin position="279"/>
        <end position="282"/>
    </location>
    <ligand>
        <name>ATP</name>
        <dbReference type="ChEBI" id="CHEBI:30616"/>
    </ligand>
</feature>
<evidence type="ECO:0000256" key="11">
    <source>
        <dbReference type="ARBA" id="ARBA00039158"/>
    </source>
</evidence>
<keyword evidence="9" id="KW-0648">Protein biosynthesis</keyword>
<evidence type="ECO:0000256" key="13">
    <source>
        <dbReference type="ARBA" id="ARBA00048823"/>
    </source>
</evidence>
<dbReference type="Pfam" id="PF02403">
    <property type="entry name" value="Seryl_tRNA_N"/>
    <property type="match status" value="1"/>
</dbReference>
<feature type="binding site" evidence="15">
    <location>
        <position position="286"/>
    </location>
    <ligand>
        <name>L-serine</name>
        <dbReference type="ChEBI" id="CHEBI:33384"/>
    </ligand>
</feature>
<dbReference type="InterPro" id="IPR045864">
    <property type="entry name" value="aa-tRNA-synth_II/BPL/LPL"/>
</dbReference>
<feature type="binding site" evidence="16">
    <location>
        <begin position="263"/>
        <end position="265"/>
    </location>
    <ligand>
        <name>ATP</name>
        <dbReference type="ChEBI" id="CHEBI:30616"/>
    </ligand>
</feature>
<dbReference type="InterPro" id="IPR033729">
    <property type="entry name" value="SerRS_core"/>
</dbReference>
<sequence length="428" mass="48169">MMDIQFVRENPELMREVARQKGIDVDIARLLDTDVTRRETLQQREKLRQQRNQVSKAIAQLAQSGQTNGPEAARLKDQVRTVNAELAEVEHRWLAAQQEYDALMLLVPNIVSPDTPIGASDADNVELRRVGDLPQFSFDPLDHVALGERLEILDIVRGVKVAGSRGYFLKGGGLHLHRAVQQLAIDLLNERGFTVMDVPVMVREEALSHTGFFPLGADETYQLPADDLYLVGTAEAPLVSYFSREIVDVSRPIRVAGVSNCFRREAGSAGRDVRGLYRVHQFAKVEQVVICEHDIGVAKNLLSEITQNAEDLLQALELPYRVMAVCTGDMSQKNYQQFDIETWMPSRNSYGETHSSSLLLDFQARRANTRYRDKDGQLQYCFTLNNTAVASPRILIPLLEVHQRRDGSVGIPTALQRYIHGVTELKPR</sequence>
<feature type="binding site" evidence="16">
    <location>
        <begin position="352"/>
        <end position="355"/>
    </location>
    <ligand>
        <name>ATP</name>
        <dbReference type="ChEBI" id="CHEBI:30616"/>
    </ligand>
</feature>
<name>A0A9X7VY16_9BACL</name>
<dbReference type="EC" id="6.1.1.11" evidence="4 14"/>
<dbReference type="SUPFAM" id="SSF46589">
    <property type="entry name" value="tRNA-binding arm"/>
    <property type="match status" value="1"/>
</dbReference>
<dbReference type="PRINTS" id="PR00981">
    <property type="entry name" value="TRNASYNTHSER"/>
</dbReference>
<keyword evidence="20" id="KW-1185">Reference proteome</keyword>
<dbReference type="GO" id="GO:0016740">
    <property type="term" value="F:transferase activity"/>
    <property type="evidence" value="ECO:0007669"/>
    <property type="project" value="UniProtKB-ARBA"/>
</dbReference>
<dbReference type="RefSeq" id="WP_206656161.1">
    <property type="nucleotide sequence ID" value="NZ_CP071182.1"/>
</dbReference>
<proteinExistence type="inferred from homology"/>
<dbReference type="NCBIfam" id="TIGR00414">
    <property type="entry name" value="serS"/>
    <property type="match status" value="1"/>
</dbReference>
<gene>
    <name evidence="19" type="primary">serS</name>
    <name evidence="19" type="ORF">JZ786_20555</name>
</gene>
<dbReference type="InterPro" id="IPR010978">
    <property type="entry name" value="tRNA-bd_arm"/>
</dbReference>
<dbReference type="Gene3D" id="1.10.287.40">
    <property type="entry name" value="Serine-tRNA synthetase, tRNA binding domain"/>
    <property type="match status" value="1"/>
</dbReference>
<feature type="binding site" evidence="15">
    <location>
        <position position="385"/>
    </location>
    <ligand>
        <name>L-serine</name>
        <dbReference type="ChEBI" id="CHEBI:33384"/>
    </ligand>
</feature>
<evidence type="ECO:0000256" key="8">
    <source>
        <dbReference type="ARBA" id="ARBA00022840"/>
    </source>
</evidence>
<dbReference type="EMBL" id="CP071182">
    <property type="protein sequence ID" value="QSO46799.1"/>
    <property type="molecule type" value="Genomic_DNA"/>
</dbReference>
<keyword evidence="7" id="KW-0547">Nucleotide-binding</keyword>
<evidence type="ECO:0000313" key="20">
    <source>
        <dbReference type="Proteomes" id="UP000663505"/>
    </source>
</evidence>
<organism evidence="19 20">
    <name type="scientific">Alicyclobacillus mengziensis</name>
    <dbReference type="NCBI Taxonomy" id="2931921"/>
    <lineage>
        <taxon>Bacteria</taxon>
        <taxon>Bacillati</taxon>
        <taxon>Bacillota</taxon>
        <taxon>Bacilli</taxon>
        <taxon>Bacillales</taxon>
        <taxon>Alicyclobacillaceae</taxon>
        <taxon>Alicyclobacillus</taxon>
    </lineage>
</organism>
<dbReference type="SUPFAM" id="SSF55681">
    <property type="entry name" value="Class II aaRS and biotin synthetases"/>
    <property type="match status" value="1"/>
</dbReference>
<dbReference type="InterPro" id="IPR042103">
    <property type="entry name" value="SerRS_1_N_sf"/>
</dbReference>
<dbReference type="AlphaFoldDB" id="A0A9X7VY16"/>
<dbReference type="InterPro" id="IPR002314">
    <property type="entry name" value="aa-tRNA-synt_IIb"/>
</dbReference>
<evidence type="ECO:0000256" key="6">
    <source>
        <dbReference type="ARBA" id="ARBA00022598"/>
    </source>
</evidence>